<accession>A0ABW0KD09</accession>
<dbReference type="RefSeq" id="WP_377525752.1">
    <property type="nucleotide sequence ID" value="NZ_JBHSMJ010000027.1"/>
</dbReference>
<dbReference type="Proteomes" id="UP001596044">
    <property type="component" value="Unassembled WGS sequence"/>
</dbReference>
<comment type="caution">
    <text evidence="1">The sequence shown here is derived from an EMBL/GenBank/DDBJ whole genome shotgun (WGS) entry which is preliminary data.</text>
</comment>
<keyword evidence="2" id="KW-1185">Reference proteome</keyword>
<protein>
    <submittedName>
        <fullName evidence="1">Uncharacterized protein</fullName>
    </submittedName>
</protein>
<dbReference type="EMBL" id="JBHSMJ010000027">
    <property type="protein sequence ID" value="MFC5450668.1"/>
    <property type="molecule type" value="Genomic_DNA"/>
</dbReference>
<reference evidence="2" key="1">
    <citation type="journal article" date="2019" name="Int. J. Syst. Evol. Microbiol.">
        <title>The Global Catalogue of Microorganisms (GCM) 10K type strain sequencing project: providing services to taxonomists for standard genome sequencing and annotation.</title>
        <authorList>
            <consortium name="The Broad Institute Genomics Platform"/>
            <consortium name="The Broad Institute Genome Sequencing Center for Infectious Disease"/>
            <person name="Wu L."/>
            <person name="Ma J."/>
        </authorList>
    </citation>
    <scope>NUCLEOTIDE SEQUENCE [LARGE SCALE GENOMIC DNA]</scope>
    <source>
        <strain evidence="2">KACC 11904</strain>
    </source>
</reference>
<evidence type="ECO:0000313" key="2">
    <source>
        <dbReference type="Proteomes" id="UP001596044"/>
    </source>
</evidence>
<evidence type="ECO:0000313" key="1">
    <source>
        <dbReference type="EMBL" id="MFC5450668.1"/>
    </source>
</evidence>
<sequence>MGQKDVVDIYWLLGVDTIDINMHGLVLSKASGVNLAIDREELNFSELAKEFEGETPVGASHSFDYEAFASEMLGRGTKRSHIA</sequence>
<organism evidence="1 2">
    <name type="scientific">Paenibacillus aestuarii</name>
    <dbReference type="NCBI Taxonomy" id="516965"/>
    <lineage>
        <taxon>Bacteria</taxon>
        <taxon>Bacillati</taxon>
        <taxon>Bacillota</taxon>
        <taxon>Bacilli</taxon>
        <taxon>Bacillales</taxon>
        <taxon>Paenibacillaceae</taxon>
        <taxon>Paenibacillus</taxon>
    </lineage>
</organism>
<gene>
    <name evidence="1" type="ORF">ACFPOG_20660</name>
</gene>
<name>A0ABW0KD09_9BACL</name>
<proteinExistence type="predicted"/>